<feature type="compositionally biased region" description="Polar residues" evidence="1">
    <location>
        <begin position="629"/>
        <end position="660"/>
    </location>
</feature>
<comment type="caution">
    <text evidence="5">The sequence shown here is derived from an EMBL/GenBank/DDBJ whole genome shotgun (WGS) entry which is preliminary data.</text>
</comment>
<dbReference type="EMBL" id="JBJQND010000013">
    <property type="protein sequence ID" value="KAL3858018.1"/>
    <property type="molecule type" value="Genomic_DNA"/>
</dbReference>
<feature type="compositionally biased region" description="Polar residues" evidence="1">
    <location>
        <begin position="590"/>
        <end position="599"/>
    </location>
</feature>
<protein>
    <recommendedName>
        <fullName evidence="4">VWFC domain-containing protein</fullName>
    </recommendedName>
</protein>
<feature type="region of interest" description="Disordered" evidence="1">
    <location>
        <begin position="590"/>
        <end position="662"/>
    </location>
</feature>
<feature type="chain" id="PRO_5044841124" description="VWFC domain-containing protein" evidence="3">
    <location>
        <begin position="19"/>
        <end position="965"/>
    </location>
</feature>
<gene>
    <name evidence="5" type="ORF">ACJMK2_012634</name>
</gene>
<evidence type="ECO:0000313" key="6">
    <source>
        <dbReference type="Proteomes" id="UP001634394"/>
    </source>
</evidence>
<evidence type="ECO:0000259" key="4">
    <source>
        <dbReference type="PROSITE" id="PS01208"/>
    </source>
</evidence>
<dbReference type="SUPFAM" id="SSF57603">
    <property type="entry name" value="FnI-like domain"/>
    <property type="match status" value="1"/>
</dbReference>
<accession>A0ABD3VAS5</accession>
<evidence type="ECO:0000256" key="3">
    <source>
        <dbReference type="SAM" id="SignalP"/>
    </source>
</evidence>
<feature type="compositionally biased region" description="Basic and acidic residues" evidence="1">
    <location>
        <begin position="746"/>
        <end position="756"/>
    </location>
</feature>
<sequence>MGFYIIAALACLTGTVLTLNCTDWQGKPVLHGEEFYPKKEDLCYLCRCDKGYQTMCMTVSCSPPNCQKWVQVEGQCCKFKCLDDSAGSIDPEVHRPNYTGDSPGGGNGGTTGLTTDNLTDLGLRLVASTVTTFLILALLLFLIHRLRQRRLLMALRRYNRRQERLDDVDSISCTPDIYGLEYSSYMDPPPPYSPPKPSSIAPGEQPPPYETVISSSRNTSLPNVTPISENDQSARYSSDVTNNNVIPAQEVDTSNMNPGNGEIMLRLRNERNQNRLESQLLGSDVNVNSDQSGFDRSSQMRNVLSGVENRASGNGESFIESASSLNMASVHGGNVKYMPRMSQSWAFSHSDTSQEAFPSCSTFHSIDSRRGPVNGYIPQTLHMDCTEHSPSHDPSVRVNSRESTTANTFSVDRNNNSNALIPSRIVHAELLASGQHSCGFADAVRPGTTADVTPSFTIDSVYPITMSESSHSGTVSRDLDDCSVSTVGDNINQTDVETDGAVSRQETFRQLRLSHLLNSPVSPLSLSPNDYPVQRSVSVNSDMSMFSVCSETGEKREPNHYGNIIGNDAPYPINSFRSFLKSALNSQQSNVGADNTVNKPVSNSPNPSMTPTSLKLQGVDTTHPEQRVRNQSSEISDSVQENSHQFTNKSNKPGSESSFPSHCASDVACSSIGAAFPPFIPPDISHRGFSGPDHNSTDIPDSKKKGKRFSTGSLPLPKGPKHSILTHMSSHSGDKRSPRVKRSSSKSKDKVAMNDKRKTKQTDLAPVQLTCPCEYIDSYGLFDNPGSELDVKVVENYRTRNKCEDLTRPSTTFNPVSALNEACIAEGHHIYPPSAGSRQEYIRILDGSHGSHHQINSHKRSKSLAKGDMSLKTVPDDDYKLASVKSLGKSSQSSMKNKPPHSLTGARMFHEELETVLGKRQNTALSSKSKNTKQNLKNGMNFVGFSPCEFSHKEESVMENTCSYV</sequence>
<dbReference type="PANTHER" id="PTHR15256:SF6">
    <property type="entry name" value="INTEGRAL MEMBRANE PROTEIN DGCR2_IDD"/>
    <property type="match status" value="1"/>
</dbReference>
<feature type="region of interest" description="Disordered" evidence="1">
    <location>
        <begin position="92"/>
        <end position="111"/>
    </location>
</feature>
<feature type="compositionally biased region" description="Low complexity" evidence="1">
    <location>
        <begin position="600"/>
        <end position="613"/>
    </location>
</feature>
<evidence type="ECO:0000313" key="5">
    <source>
        <dbReference type="EMBL" id="KAL3858018.1"/>
    </source>
</evidence>
<keyword evidence="3" id="KW-0732">Signal</keyword>
<proteinExistence type="predicted"/>
<feature type="domain" description="VWFC" evidence="4">
    <location>
        <begin position="43"/>
        <end position="81"/>
    </location>
</feature>
<keyword evidence="2" id="KW-1133">Transmembrane helix</keyword>
<feature type="region of interest" description="Disordered" evidence="1">
    <location>
        <begin position="683"/>
        <end position="763"/>
    </location>
</feature>
<organism evidence="5 6">
    <name type="scientific">Sinanodonta woodiana</name>
    <name type="common">Chinese pond mussel</name>
    <name type="synonym">Anodonta woodiana</name>
    <dbReference type="NCBI Taxonomy" id="1069815"/>
    <lineage>
        <taxon>Eukaryota</taxon>
        <taxon>Metazoa</taxon>
        <taxon>Spiralia</taxon>
        <taxon>Lophotrochozoa</taxon>
        <taxon>Mollusca</taxon>
        <taxon>Bivalvia</taxon>
        <taxon>Autobranchia</taxon>
        <taxon>Heteroconchia</taxon>
        <taxon>Palaeoheterodonta</taxon>
        <taxon>Unionida</taxon>
        <taxon>Unionoidea</taxon>
        <taxon>Unionidae</taxon>
        <taxon>Unioninae</taxon>
        <taxon>Sinanodonta</taxon>
    </lineage>
</organism>
<feature type="compositionally biased region" description="Gly residues" evidence="1">
    <location>
        <begin position="102"/>
        <end position="111"/>
    </location>
</feature>
<feature type="transmembrane region" description="Helical" evidence="2">
    <location>
        <begin position="121"/>
        <end position="143"/>
    </location>
</feature>
<dbReference type="PROSITE" id="PS01208">
    <property type="entry name" value="VWFC_1"/>
    <property type="match status" value="1"/>
</dbReference>
<dbReference type="PANTHER" id="PTHR15256">
    <property type="entry name" value="INTEGRAL MEMBRANE PROTEIN DGCR2/IDD"/>
    <property type="match status" value="1"/>
</dbReference>
<keyword evidence="2" id="KW-0472">Membrane</keyword>
<name>A0ABD3VAS5_SINWO</name>
<dbReference type="Pfam" id="PF23334">
    <property type="entry name" value="VWC2L_2nd"/>
    <property type="match status" value="1"/>
</dbReference>
<keyword evidence="2" id="KW-0812">Transmembrane</keyword>
<dbReference type="Proteomes" id="UP001634394">
    <property type="component" value="Unassembled WGS sequence"/>
</dbReference>
<dbReference type="AlphaFoldDB" id="A0ABD3VAS5"/>
<feature type="compositionally biased region" description="Polar residues" evidence="1">
    <location>
        <begin position="212"/>
        <end position="242"/>
    </location>
</feature>
<dbReference type="InterPro" id="IPR042378">
    <property type="entry name" value="IDD"/>
</dbReference>
<dbReference type="SMART" id="SM00214">
    <property type="entry name" value="VWC"/>
    <property type="match status" value="1"/>
</dbReference>
<evidence type="ECO:0000256" key="2">
    <source>
        <dbReference type="SAM" id="Phobius"/>
    </source>
</evidence>
<feature type="signal peptide" evidence="3">
    <location>
        <begin position="1"/>
        <end position="18"/>
    </location>
</feature>
<dbReference type="InterPro" id="IPR001007">
    <property type="entry name" value="VWF_dom"/>
</dbReference>
<feature type="region of interest" description="Disordered" evidence="1">
    <location>
        <begin position="182"/>
        <end position="242"/>
    </location>
</feature>
<reference evidence="5 6" key="1">
    <citation type="submission" date="2024-11" db="EMBL/GenBank/DDBJ databases">
        <title>Chromosome-level genome assembly of the freshwater bivalve Anodonta woodiana.</title>
        <authorList>
            <person name="Chen X."/>
        </authorList>
    </citation>
    <scope>NUCLEOTIDE SEQUENCE [LARGE SCALE GENOMIC DNA]</scope>
    <source>
        <strain evidence="5">MN2024</strain>
        <tissue evidence="5">Gills</tissue>
    </source>
</reference>
<evidence type="ECO:0000256" key="1">
    <source>
        <dbReference type="SAM" id="MobiDB-lite"/>
    </source>
</evidence>
<feature type="compositionally biased region" description="Pro residues" evidence="1">
    <location>
        <begin position="187"/>
        <end position="197"/>
    </location>
</feature>
<keyword evidence="6" id="KW-1185">Reference proteome</keyword>